<evidence type="ECO:0000256" key="1">
    <source>
        <dbReference type="SAM" id="MobiDB-lite"/>
    </source>
</evidence>
<feature type="compositionally biased region" description="Basic and acidic residues" evidence="1">
    <location>
        <begin position="20"/>
        <end position="32"/>
    </location>
</feature>
<reference evidence="2" key="1">
    <citation type="submission" date="2020-09" db="EMBL/GenBank/DDBJ databases">
        <title>Genome-Enabled Discovery of Anthraquinone Biosynthesis in Senna tora.</title>
        <authorList>
            <person name="Kang S.-H."/>
            <person name="Pandey R.P."/>
            <person name="Lee C.-M."/>
            <person name="Sim J.-S."/>
            <person name="Jeong J.-T."/>
            <person name="Choi B.-S."/>
            <person name="Jung M."/>
            <person name="Ginzburg D."/>
            <person name="Zhao K."/>
            <person name="Won S.Y."/>
            <person name="Oh T.-J."/>
            <person name="Yu Y."/>
            <person name="Kim N.-H."/>
            <person name="Lee O.R."/>
            <person name="Lee T.-H."/>
            <person name="Bashyal P."/>
            <person name="Kim T.-S."/>
            <person name="Lee W.-H."/>
            <person name="Kawkins C."/>
            <person name="Kim C.-K."/>
            <person name="Kim J.S."/>
            <person name="Ahn B.O."/>
            <person name="Rhee S.Y."/>
            <person name="Sohng J.K."/>
        </authorList>
    </citation>
    <scope>NUCLEOTIDE SEQUENCE</scope>
    <source>
        <tissue evidence="2">Leaf</tissue>
    </source>
</reference>
<proteinExistence type="predicted"/>
<feature type="compositionally biased region" description="Basic and acidic residues" evidence="1">
    <location>
        <begin position="56"/>
        <end position="67"/>
    </location>
</feature>
<dbReference type="AlphaFoldDB" id="A0A834XCU1"/>
<protein>
    <submittedName>
        <fullName evidence="2">Uncharacterized protein</fullName>
    </submittedName>
</protein>
<name>A0A834XCU1_9FABA</name>
<feature type="compositionally biased region" description="Polar residues" evidence="1">
    <location>
        <begin position="84"/>
        <end position="95"/>
    </location>
</feature>
<gene>
    <name evidence="2" type="ORF">G2W53_004269</name>
</gene>
<keyword evidence="3" id="KW-1185">Reference proteome</keyword>
<evidence type="ECO:0000313" key="2">
    <source>
        <dbReference type="EMBL" id="KAF7841971.1"/>
    </source>
</evidence>
<evidence type="ECO:0000313" key="3">
    <source>
        <dbReference type="Proteomes" id="UP000634136"/>
    </source>
</evidence>
<comment type="caution">
    <text evidence="2">The sequence shown here is derived from an EMBL/GenBank/DDBJ whole genome shotgun (WGS) entry which is preliminary data.</text>
</comment>
<dbReference type="EMBL" id="JAAIUW010000002">
    <property type="protein sequence ID" value="KAF7841971.1"/>
    <property type="molecule type" value="Genomic_DNA"/>
</dbReference>
<sequence>MSPEHRAKAAAVQSYSEQRFGCKETQDLRAENESGVEMKGNADTKDSINIITSISKTKEQQKEEAKGHSSMTENVVLDSLKAPHTSSLTRSISSR</sequence>
<feature type="region of interest" description="Disordered" evidence="1">
    <location>
        <begin position="1"/>
        <end position="95"/>
    </location>
</feature>
<organism evidence="2 3">
    <name type="scientific">Senna tora</name>
    <dbReference type="NCBI Taxonomy" id="362788"/>
    <lineage>
        <taxon>Eukaryota</taxon>
        <taxon>Viridiplantae</taxon>
        <taxon>Streptophyta</taxon>
        <taxon>Embryophyta</taxon>
        <taxon>Tracheophyta</taxon>
        <taxon>Spermatophyta</taxon>
        <taxon>Magnoliopsida</taxon>
        <taxon>eudicotyledons</taxon>
        <taxon>Gunneridae</taxon>
        <taxon>Pentapetalae</taxon>
        <taxon>rosids</taxon>
        <taxon>fabids</taxon>
        <taxon>Fabales</taxon>
        <taxon>Fabaceae</taxon>
        <taxon>Caesalpinioideae</taxon>
        <taxon>Cassia clade</taxon>
        <taxon>Senna</taxon>
    </lineage>
</organism>
<accession>A0A834XCU1</accession>
<dbReference type="Proteomes" id="UP000634136">
    <property type="component" value="Unassembled WGS sequence"/>
</dbReference>